<comment type="caution">
    <text evidence="1">The sequence shown here is derived from an EMBL/GenBank/DDBJ whole genome shotgun (WGS) entry which is preliminary data.</text>
</comment>
<dbReference type="STRING" id="1432307.W9C3P4"/>
<evidence type="ECO:0000313" key="2">
    <source>
        <dbReference type="Proteomes" id="UP000019487"/>
    </source>
</evidence>
<sequence length="220" mass="25290">MLLPHLWQPGRAILYDAATWSDTSYDQASKDPAQNGPAPSISSTFYDRITKLDWLLHKKICKTFTTLPSRPSPSHKLAIFFPVDSKDPQLIWIKCERRVDDEDGIAWEKADTQHLLEIENLDPKYQHAREYKHITRNVLRGFNLSYTVQVIVRETFLIDGSTPNGCVQHTTKGQTIHDWRGPILVMRQPGTAIDPLFYKDITAGDFRVAIDYFLSYGRDL</sequence>
<dbReference type="AlphaFoldDB" id="W9C3P4"/>
<organism evidence="1 2">
    <name type="scientific">Sclerotinia borealis (strain F-4128)</name>
    <dbReference type="NCBI Taxonomy" id="1432307"/>
    <lineage>
        <taxon>Eukaryota</taxon>
        <taxon>Fungi</taxon>
        <taxon>Dikarya</taxon>
        <taxon>Ascomycota</taxon>
        <taxon>Pezizomycotina</taxon>
        <taxon>Leotiomycetes</taxon>
        <taxon>Helotiales</taxon>
        <taxon>Sclerotiniaceae</taxon>
        <taxon>Sclerotinia</taxon>
    </lineage>
</organism>
<dbReference type="OrthoDB" id="437457at2759"/>
<reference evidence="1 2" key="1">
    <citation type="journal article" date="2014" name="Genome Announc.">
        <title>Draft genome sequence of Sclerotinia borealis, a psychrophilic plant pathogenic fungus.</title>
        <authorList>
            <person name="Mardanov A.V."/>
            <person name="Beletsky A.V."/>
            <person name="Kadnikov V.V."/>
            <person name="Ignatov A.N."/>
            <person name="Ravin N.V."/>
        </authorList>
    </citation>
    <scope>NUCLEOTIDE SEQUENCE [LARGE SCALE GENOMIC DNA]</scope>
    <source>
        <strain evidence="2">F-4157</strain>
    </source>
</reference>
<keyword evidence="2" id="KW-1185">Reference proteome</keyword>
<proteinExistence type="predicted"/>
<protein>
    <submittedName>
        <fullName evidence="1">Uncharacterized protein</fullName>
    </submittedName>
</protein>
<name>W9C3P4_SCLBF</name>
<dbReference type="EMBL" id="AYSA01000879">
    <property type="protein sequence ID" value="ESZ89559.1"/>
    <property type="molecule type" value="Genomic_DNA"/>
</dbReference>
<dbReference type="Proteomes" id="UP000019487">
    <property type="component" value="Unassembled WGS sequence"/>
</dbReference>
<dbReference type="HOGENOM" id="CLU_106999_0_0_1"/>
<accession>W9C3P4</accession>
<gene>
    <name evidence="1" type="ORF">SBOR_10055</name>
</gene>
<evidence type="ECO:0000313" key="1">
    <source>
        <dbReference type="EMBL" id="ESZ89559.1"/>
    </source>
</evidence>